<feature type="transmembrane region" description="Helical" evidence="6">
    <location>
        <begin position="234"/>
        <end position="256"/>
    </location>
</feature>
<accession>A0A4R0R1S3</accession>
<dbReference type="FunFam" id="1.20.1250.20:FF:000140">
    <property type="entry name" value="Putative MFS phospholipid transporter"/>
    <property type="match status" value="1"/>
</dbReference>
<evidence type="ECO:0000313" key="8">
    <source>
        <dbReference type="EMBL" id="TCD60901.1"/>
    </source>
</evidence>
<dbReference type="GO" id="GO:0046943">
    <property type="term" value="F:carboxylic acid transmembrane transporter activity"/>
    <property type="evidence" value="ECO:0007669"/>
    <property type="project" value="TreeGrafter"/>
</dbReference>
<evidence type="ECO:0000313" key="9">
    <source>
        <dbReference type="Proteomes" id="UP000292702"/>
    </source>
</evidence>
<feature type="transmembrane region" description="Helical" evidence="6">
    <location>
        <begin position="332"/>
        <end position="358"/>
    </location>
</feature>
<evidence type="ECO:0000256" key="6">
    <source>
        <dbReference type="SAM" id="Phobius"/>
    </source>
</evidence>
<dbReference type="PANTHER" id="PTHR23508:SF10">
    <property type="entry name" value="CARBOXYLIC ACID TRANSPORTER PROTEIN HOMOLOG"/>
    <property type="match status" value="1"/>
</dbReference>
<dbReference type="PROSITE" id="PS50850">
    <property type="entry name" value="MFS"/>
    <property type="match status" value="1"/>
</dbReference>
<gene>
    <name evidence="8" type="ORF">EIP91_009311</name>
</gene>
<dbReference type="Gene3D" id="1.20.1250.20">
    <property type="entry name" value="MFS general substrate transporter like domains"/>
    <property type="match status" value="1"/>
</dbReference>
<feature type="transmembrane region" description="Helical" evidence="6">
    <location>
        <begin position="80"/>
        <end position="98"/>
    </location>
</feature>
<dbReference type="SUPFAM" id="SSF103473">
    <property type="entry name" value="MFS general substrate transporter"/>
    <property type="match status" value="1"/>
</dbReference>
<keyword evidence="9" id="KW-1185">Reference proteome</keyword>
<feature type="transmembrane region" description="Helical" evidence="6">
    <location>
        <begin position="409"/>
        <end position="429"/>
    </location>
</feature>
<keyword evidence="2" id="KW-0813">Transport</keyword>
<sequence>MAKGGLSRVSLIFACGTALFSDGYANGVIGQVNTLLKRVYGTDAVTAHNYSTIVSSLLFAGTVVGMLTFGYLSDKLGRKFGMMTATGIVAFFSALSAASSGANHSLHGLLTMLSVCRFMLGIGVGAEYPCGSVAASEQSEGEGIKKGTQNRWFALATNSMIDFGFVISSFVPLVLVWIFGENHLRAAWRLSLGLGVVPALAVLIWRLQMDEPAHYKKNAMVRGKTPYWLVIKRYWMPFSGIALTWFIYDFVTYPFGIYSSTVVDNITNNNDSLSVVFGWATVINLFYIPGTIGGAFVVDYLGPKWCMITGLLSQAVIGFIMSGAYTHLVDHIGAFAVVYGIFLSLGELGPGNCLGMLAAKTGPTAVRGQFYGIAAAIGKIGAFVGTWAFPPMIDAFGGADTNRGNTGPFWVGSGLAVLSAIITFFFFMIKPLDQDGMAEEDRLFREYLEANG</sequence>
<dbReference type="Pfam" id="PF00083">
    <property type="entry name" value="Sugar_tr"/>
    <property type="match status" value="2"/>
</dbReference>
<feature type="transmembrane region" description="Helical" evidence="6">
    <location>
        <begin position="305"/>
        <end position="326"/>
    </location>
</feature>
<name>A0A4R0R1S3_9APHY</name>
<dbReference type="PANTHER" id="PTHR23508">
    <property type="entry name" value="CARBOXYLIC ACID TRANSPORTER PROTEIN HOMOLOG"/>
    <property type="match status" value="1"/>
</dbReference>
<feature type="transmembrane region" description="Helical" evidence="6">
    <location>
        <begin position="276"/>
        <end position="298"/>
    </location>
</feature>
<dbReference type="OrthoDB" id="2261376at2759"/>
<evidence type="ECO:0000256" key="1">
    <source>
        <dbReference type="ARBA" id="ARBA00004141"/>
    </source>
</evidence>
<dbReference type="GO" id="GO:0005886">
    <property type="term" value="C:plasma membrane"/>
    <property type="evidence" value="ECO:0007669"/>
    <property type="project" value="TreeGrafter"/>
</dbReference>
<feature type="transmembrane region" description="Helical" evidence="6">
    <location>
        <begin position="186"/>
        <end position="207"/>
    </location>
</feature>
<comment type="subcellular location">
    <subcellularLocation>
        <location evidence="1">Membrane</location>
        <topology evidence="1">Multi-pass membrane protein</topology>
    </subcellularLocation>
</comment>
<keyword evidence="4 6" id="KW-1133">Transmembrane helix</keyword>
<evidence type="ECO:0000259" key="7">
    <source>
        <dbReference type="PROSITE" id="PS50850"/>
    </source>
</evidence>
<dbReference type="InterPro" id="IPR036259">
    <property type="entry name" value="MFS_trans_sf"/>
</dbReference>
<keyword evidence="3 6" id="KW-0812">Transmembrane</keyword>
<dbReference type="AlphaFoldDB" id="A0A4R0R1S3"/>
<dbReference type="STRING" id="92696.A0A4R0R1S3"/>
<feature type="transmembrane region" description="Helical" evidence="6">
    <location>
        <begin position="370"/>
        <end position="389"/>
    </location>
</feature>
<feature type="transmembrane region" description="Helical" evidence="6">
    <location>
        <begin position="152"/>
        <end position="180"/>
    </location>
</feature>
<organism evidence="8 9">
    <name type="scientific">Steccherinum ochraceum</name>
    <dbReference type="NCBI Taxonomy" id="92696"/>
    <lineage>
        <taxon>Eukaryota</taxon>
        <taxon>Fungi</taxon>
        <taxon>Dikarya</taxon>
        <taxon>Basidiomycota</taxon>
        <taxon>Agaricomycotina</taxon>
        <taxon>Agaricomycetes</taxon>
        <taxon>Polyporales</taxon>
        <taxon>Steccherinaceae</taxon>
        <taxon>Steccherinum</taxon>
    </lineage>
</organism>
<dbReference type="InterPro" id="IPR005828">
    <property type="entry name" value="MFS_sugar_transport-like"/>
</dbReference>
<proteinExistence type="predicted"/>
<evidence type="ECO:0000256" key="4">
    <source>
        <dbReference type="ARBA" id="ARBA00022989"/>
    </source>
</evidence>
<comment type="caution">
    <text evidence="8">The sequence shown here is derived from an EMBL/GenBank/DDBJ whole genome shotgun (WGS) entry which is preliminary data.</text>
</comment>
<keyword evidence="5 6" id="KW-0472">Membrane</keyword>
<evidence type="ECO:0000256" key="2">
    <source>
        <dbReference type="ARBA" id="ARBA00022448"/>
    </source>
</evidence>
<dbReference type="EMBL" id="RWJN01000528">
    <property type="protein sequence ID" value="TCD60901.1"/>
    <property type="molecule type" value="Genomic_DNA"/>
</dbReference>
<evidence type="ECO:0000256" key="5">
    <source>
        <dbReference type="ARBA" id="ARBA00023136"/>
    </source>
</evidence>
<dbReference type="Proteomes" id="UP000292702">
    <property type="component" value="Unassembled WGS sequence"/>
</dbReference>
<feature type="transmembrane region" description="Helical" evidence="6">
    <location>
        <begin position="49"/>
        <end position="73"/>
    </location>
</feature>
<feature type="domain" description="Major facilitator superfamily (MFS) profile" evidence="7">
    <location>
        <begin position="11"/>
        <end position="431"/>
    </location>
</feature>
<dbReference type="InterPro" id="IPR020846">
    <property type="entry name" value="MFS_dom"/>
</dbReference>
<reference evidence="8 9" key="1">
    <citation type="submission" date="2018-11" db="EMBL/GenBank/DDBJ databases">
        <title>Genome assembly of Steccherinum ochraceum LE-BIN_3174, the white-rot fungus of the Steccherinaceae family (The Residual Polyporoid clade, Polyporales, Basidiomycota).</title>
        <authorList>
            <person name="Fedorova T.V."/>
            <person name="Glazunova O.A."/>
            <person name="Landesman E.O."/>
            <person name="Moiseenko K.V."/>
            <person name="Psurtseva N.V."/>
            <person name="Savinova O.S."/>
            <person name="Shakhova N.V."/>
            <person name="Tyazhelova T.V."/>
            <person name="Vasina D.V."/>
        </authorList>
    </citation>
    <scope>NUCLEOTIDE SEQUENCE [LARGE SCALE GENOMIC DNA]</scope>
    <source>
        <strain evidence="8 9">LE-BIN_3174</strain>
    </source>
</reference>
<protein>
    <recommendedName>
        <fullName evidence="7">Major facilitator superfamily (MFS) profile domain-containing protein</fullName>
    </recommendedName>
</protein>
<evidence type="ECO:0000256" key="3">
    <source>
        <dbReference type="ARBA" id="ARBA00022692"/>
    </source>
</evidence>